<reference evidence="4" key="1">
    <citation type="journal article" date="2019" name="Int. J. Syst. Evol. Microbiol.">
        <title>The Global Catalogue of Microorganisms (GCM) 10K type strain sequencing project: providing services to taxonomists for standard genome sequencing and annotation.</title>
        <authorList>
            <consortium name="The Broad Institute Genomics Platform"/>
            <consortium name="The Broad Institute Genome Sequencing Center for Infectious Disease"/>
            <person name="Wu L."/>
            <person name="Ma J."/>
        </authorList>
    </citation>
    <scope>NUCLEOTIDE SEQUENCE [LARGE SCALE GENOMIC DNA]</scope>
    <source>
        <strain evidence="4">KCTC 33575</strain>
    </source>
</reference>
<protein>
    <submittedName>
        <fullName evidence="3">YycH family regulatory protein</fullName>
    </submittedName>
</protein>
<sequence>MRREVLKSIILFILVITSAVLTYMVWSYQPEFAEVETNINTSSNIGETEDVSFNQTMRAYQLVHVDGSDITGTIQDDIIVGIREYLSGTEVSEVNVFNSLNRLDEVTKADGSEDFLIVDYPSNMPMKSLFQVLGFHYDGSTPDYNFSRIIVDLGEDNIVFYLINDSLDRVAIAPTDIDSERLISILDDHEDGFEEYLGVITNQQTSNSKTAIYGPSQPGSMPVENFLSTQISPELMNSILFTNDEYNSEQSDQVSIYEGAQNIAKYNLDTYGYTYTNLDESLTGEYDPHQTIHKSFTFLKSHTGLTNRNILFDYHSDENQSVYRTTMNGHVVFSETINNVISVKYGQNSVYEYTRPLLRVNAKVPGEQDKELVPLENVRYQIALNENLDLQKVSRIIIGYNMTFSSEQTELNVLEYTPEWYVQYDGEWFMFDEGGLEN</sequence>
<evidence type="ECO:0000313" key="4">
    <source>
        <dbReference type="Proteomes" id="UP001597519"/>
    </source>
</evidence>
<keyword evidence="1" id="KW-0472">Membrane</keyword>
<dbReference type="CDD" id="cd15787">
    <property type="entry name" value="YycH_N"/>
    <property type="match status" value="1"/>
</dbReference>
<keyword evidence="1" id="KW-1133">Transmembrane helix</keyword>
<evidence type="ECO:0000313" key="3">
    <source>
        <dbReference type="EMBL" id="MFD2831075.1"/>
    </source>
</evidence>
<organism evidence="3 4">
    <name type="scientific">Corticicoccus populi</name>
    <dbReference type="NCBI Taxonomy" id="1812821"/>
    <lineage>
        <taxon>Bacteria</taxon>
        <taxon>Bacillati</taxon>
        <taxon>Bacillota</taxon>
        <taxon>Bacilli</taxon>
        <taxon>Bacillales</taxon>
        <taxon>Staphylococcaceae</taxon>
        <taxon>Corticicoccus</taxon>
    </lineage>
</organism>
<accession>A0ABW5WXE3</accession>
<evidence type="ECO:0000256" key="1">
    <source>
        <dbReference type="SAM" id="Phobius"/>
    </source>
</evidence>
<dbReference type="InterPro" id="IPR009996">
    <property type="entry name" value="YycH"/>
</dbReference>
<dbReference type="Pfam" id="PF07435">
    <property type="entry name" value="YycH"/>
    <property type="match status" value="1"/>
</dbReference>
<dbReference type="InterPro" id="IPR042274">
    <property type="entry name" value="YycH/YycI_2"/>
</dbReference>
<comment type="caution">
    <text evidence="3">The sequence shown here is derived from an EMBL/GenBank/DDBJ whole genome shotgun (WGS) entry which is preliminary data.</text>
</comment>
<keyword evidence="4" id="KW-1185">Reference proteome</keyword>
<feature type="domain" description="Regulatory protein YycH" evidence="2">
    <location>
        <begin position="5"/>
        <end position="434"/>
    </location>
</feature>
<name>A0ABW5WXE3_9STAP</name>
<feature type="transmembrane region" description="Helical" evidence="1">
    <location>
        <begin position="9"/>
        <end position="28"/>
    </location>
</feature>
<proteinExistence type="predicted"/>
<dbReference type="EMBL" id="JBHUOQ010000004">
    <property type="protein sequence ID" value="MFD2831075.1"/>
    <property type="molecule type" value="Genomic_DNA"/>
</dbReference>
<dbReference type="RefSeq" id="WP_377774714.1">
    <property type="nucleotide sequence ID" value="NZ_JBHUOQ010000004.1"/>
</dbReference>
<dbReference type="Proteomes" id="UP001597519">
    <property type="component" value="Unassembled WGS sequence"/>
</dbReference>
<gene>
    <name evidence="3" type="ORF">ACFSX4_11425</name>
</gene>
<evidence type="ECO:0000259" key="2">
    <source>
        <dbReference type="Pfam" id="PF07435"/>
    </source>
</evidence>
<dbReference type="Gene3D" id="3.30.310.160">
    <property type="entry name" value="YycH protein, domain 2"/>
    <property type="match status" value="1"/>
</dbReference>
<keyword evidence="1" id="KW-0812">Transmembrane</keyword>